<proteinExistence type="predicted"/>
<dbReference type="RefSeq" id="XP_009538476.1">
    <property type="nucleotide sequence ID" value="XM_009540181.1"/>
</dbReference>
<evidence type="ECO:0000313" key="1">
    <source>
        <dbReference type="EMBL" id="EGZ06579.1"/>
    </source>
</evidence>
<organism evidence="1 2">
    <name type="scientific">Phytophthora sojae (strain P6497)</name>
    <name type="common">Soybean stem and root rot agent</name>
    <name type="synonym">Phytophthora megasperma f. sp. glycines</name>
    <dbReference type="NCBI Taxonomy" id="1094619"/>
    <lineage>
        <taxon>Eukaryota</taxon>
        <taxon>Sar</taxon>
        <taxon>Stramenopiles</taxon>
        <taxon>Oomycota</taxon>
        <taxon>Peronosporomycetes</taxon>
        <taxon>Peronosporales</taxon>
        <taxon>Peronosporaceae</taxon>
        <taxon>Phytophthora</taxon>
    </lineage>
</organism>
<accession>G5AEH7</accession>
<dbReference type="EMBL" id="JH159164">
    <property type="protein sequence ID" value="EGZ06579.1"/>
    <property type="molecule type" value="Genomic_DNA"/>
</dbReference>
<gene>
    <name evidence="1" type="ORF">PHYSODRAFT_341826</name>
</gene>
<protein>
    <submittedName>
        <fullName evidence="1">Uncharacterized protein</fullName>
    </submittedName>
</protein>
<sequence length="239" mass="26001">MNGGRREVVVSFVACPRAPARARNAVMPRCSALRSPHRVFGASWARSHRAFRLHPSLPGTRALIARNFQGLPFRGSFSLSAGVSRLEDEIGQAVALRCGAARVGPRSGLAAVSVTAMQRSADRQPAFPPASRLWQRFRRSLAGVASERCFEMLEHALAPSNGRRDRRLPVSRALVGEMSRPAHRKVHPRLVLQPRLCALPLPALGRAPEIWDGALHAGRGESSRVFNQIRFSAAGSLAS</sequence>
<dbReference type="KEGG" id="psoj:PHYSODRAFT_341826"/>
<evidence type="ECO:0000313" key="2">
    <source>
        <dbReference type="Proteomes" id="UP000002640"/>
    </source>
</evidence>
<name>G5AEH7_PHYSP</name>
<dbReference type="AlphaFoldDB" id="G5AEH7"/>
<keyword evidence="2" id="KW-1185">Reference proteome</keyword>
<reference evidence="1 2" key="1">
    <citation type="journal article" date="2006" name="Science">
        <title>Phytophthora genome sequences uncover evolutionary origins and mechanisms of pathogenesis.</title>
        <authorList>
            <person name="Tyler B.M."/>
            <person name="Tripathy S."/>
            <person name="Zhang X."/>
            <person name="Dehal P."/>
            <person name="Jiang R.H."/>
            <person name="Aerts A."/>
            <person name="Arredondo F.D."/>
            <person name="Baxter L."/>
            <person name="Bensasson D."/>
            <person name="Beynon J.L."/>
            <person name="Chapman J."/>
            <person name="Damasceno C.M."/>
            <person name="Dorrance A.E."/>
            <person name="Dou D."/>
            <person name="Dickerman A.W."/>
            <person name="Dubchak I.L."/>
            <person name="Garbelotto M."/>
            <person name="Gijzen M."/>
            <person name="Gordon S.G."/>
            <person name="Govers F."/>
            <person name="Grunwald N.J."/>
            <person name="Huang W."/>
            <person name="Ivors K.L."/>
            <person name="Jones R.W."/>
            <person name="Kamoun S."/>
            <person name="Krampis K."/>
            <person name="Lamour K.H."/>
            <person name="Lee M.K."/>
            <person name="McDonald W.H."/>
            <person name="Medina M."/>
            <person name="Meijer H.J."/>
            <person name="Nordberg E.K."/>
            <person name="Maclean D.J."/>
            <person name="Ospina-Giraldo M.D."/>
            <person name="Morris P.F."/>
            <person name="Phuntumart V."/>
            <person name="Putnam N.H."/>
            <person name="Rash S."/>
            <person name="Rose J.K."/>
            <person name="Sakihama Y."/>
            <person name="Salamov A.A."/>
            <person name="Savidor A."/>
            <person name="Scheuring C.F."/>
            <person name="Smith B.M."/>
            <person name="Sobral B.W."/>
            <person name="Terry A."/>
            <person name="Torto-Alalibo T.A."/>
            <person name="Win J."/>
            <person name="Xu Z."/>
            <person name="Zhang H."/>
            <person name="Grigoriev I.V."/>
            <person name="Rokhsar D.S."/>
            <person name="Boore J.L."/>
        </authorList>
    </citation>
    <scope>NUCLEOTIDE SEQUENCE [LARGE SCALE GENOMIC DNA]</scope>
    <source>
        <strain evidence="1 2">P6497</strain>
    </source>
</reference>
<dbReference type="GeneID" id="20648161"/>
<dbReference type="Proteomes" id="UP000002640">
    <property type="component" value="Unassembled WGS sequence"/>
</dbReference>
<dbReference type="InParanoid" id="G5AEH7"/>